<dbReference type="EMBL" id="DSXR01000051">
    <property type="protein sequence ID" value="HGS86806.1"/>
    <property type="molecule type" value="Genomic_DNA"/>
</dbReference>
<evidence type="ECO:0000256" key="1">
    <source>
        <dbReference type="ARBA" id="ARBA00022691"/>
    </source>
</evidence>
<dbReference type="Gene3D" id="2.40.30.90">
    <property type="entry name" value="Bacterial fluorinating enzyme like"/>
    <property type="match status" value="1"/>
</dbReference>
<evidence type="ECO:0000259" key="3">
    <source>
        <dbReference type="Pfam" id="PF01887"/>
    </source>
</evidence>
<reference evidence="5" key="1">
    <citation type="journal article" date="2020" name="mSystems">
        <title>Genome- and Community-Level Interaction Insights into Carbon Utilization and Element Cycling Functions of Hydrothermarchaeota in Hydrothermal Sediment.</title>
        <authorList>
            <person name="Zhou Z."/>
            <person name="Liu Y."/>
            <person name="Xu W."/>
            <person name="Pan J."/>
            <person name="Luo Z.H."/>
            <person name="Li M."/>
        </authorList>
    </citation>
    <scope>NUCLEOTIDE SEQUENCE [LARGE SCALE GENOMIC DNA]</scope>
    <source>
        <strain evidence="5">SpSt-556</strain>
    </source>
</reference>
<evidence type="ECO:0008006" key="6">
    <source>
        <dbReference type="Google" id="ProtNLM"/>
    </source>
</evidence>
<dbReference type="PANTHER" id="PTHR35092:SF1">
    <property type="entry name" value="CHLORINASE MJ1651"/>
    <property type="match status" value="1"/>
</dbReference>
<dbReference type="AlphaFoldDB" id="A0A7C4KYG5"/>
<comment type="caution">
    <text evidence="5">The sequence shown here is derived from an EMBL/GenBank/DDBJ whole genome shotgun (WGS) entry which is preliminary data.</text>
</comment>
<dbReference type="PIRSF" id="PIRSF006779">
    <property type="entry name" value="UCP006779"/>
    <property type="match status" value="1"/>
</dbReference>
<evidence type="ECO:0000313" key="5">
    <source>
        <dbReference type="EMBL" id="HGS86806.1"/>
    </source>
</evidence>
<dbReference type="InterPro" id="IPR046469">
    <property type="entry name" value="SAM_HAT_N"/>
</dbReference>
<sequence length="266" mass="28766">MSLAVISLLTDFGDRDAFVGIMKGVIWKIAPQVQIADLTHWIEPQNVMHGALILGQSYAYFPEGSVHVAVVDPGVGTQRKAIAARIGKFFFVAPDNGLLTLPLEQSERLGEPIHVVELNEPRFWLPEVSKSFHGRDIFAPCAAHLATGVPLDEMGSRLDSSALVRVVIPKPQPIKGGWQAQILMVDVFGNLISNLTMDDLGGQAIRSVRIAGVSIEQFTRTFGEAPPGSLISMFDSSGYLSICVVNGNAQKQLNVRIGEPLEVITG</sequence>
<dbReference type="InterPro" id="IPR023228">
    <property type="entry name" value="SAM_OH_AdoTrfase_N_sf"/>
</dbReference>
<dbReference type="SUPFAM" id="SSF102522">
    <property type="entry name" value="Bacterial fluorinating enzyme, N-terminal domain"/>
    <property type="match status" value="1"/>
</dbReference>
<dbReference type="InterPro" id="IPR023227">
    <property type="entry name" value="SAM_OH_AdoTrfase_C_sf"/>
</dbReference>
<dbReference type="SUPFAM" id="SSF101852">
    <property type="entry name" value="Bacterial fluorinating enzyme, C-terminal domain"/>
    <property type="match status" value="1"/>
</dbReference>
<protein>
    <recommendedName>
        <fullName evidence="6">SAM-dependent chlorinase/fluorinase</fullName>
    </recommendedName>
</protein>
<feature type="domain" description="S-adenosyl-l-methionine hydroxide adenosyltransferase C-terminal" evidence="4">
    <location>
        <begin position="181"/>
        <end position="261"/>
    </location>
</feature>
<gene>
    <name evidence="5" type="ORF">ENT17_04230</name>
</gene>
<keyword evidence="1" id="KW-0949">S-adenosyl-L-methionine</keyword>
<dbReference type="PANTHER" id="PTHR35092">
    <property type="entry name" value="CHLORINASE MJ1651"/>
    <property type="match status" value="1"/>
</dbReference>
<dbReference type="Gene3D" id="3.40.50.10790">
    <property type="entry name" value="S-adenosyl-l-methionine hydroxide adenosyltransferase, N-terminal"/>
    <property type="match status" value="1"/>
</dbReference>
<evidence type="ECO:0000259" key="4">
    <source>
        <dbReference type="Pfam" id="PF20257"/>
    </source>
</evidence>
<evidence type="ECO:0000256" key="2">
    <source>
        <dbReference type="ARBA" id="ARBA00024035"/>
    </source>
</evidence>
<proteinExistence type="inferred from homology"/>
<dbReference type="Pfam" id="PF01887">
    <property type="entry name" value="SAM_HAT_N"/>
    <property type="match status" value="1"/>
</dbReference>
<organism evidence="5">
    <name type="scientific">Bellilinea caldifistulae</name>
    <dbReference type="NCBI Taxonomy" id="360411"/>
    <lineage>
        <taxon>Bacteria</taxon>
        <taxon>Bacillati</taxon>
        <taxon>Chloroflexota</taxon>
        <taxon>Anaerolineae</taxon>
        <taxon>Anaerolineales</taxon>
        <taxon>Anaerolineaceae</taxon>
        <taxon>Bellilinea</taxon>
    </lineage>
</organism>
<feature type="domain" description="S-adenosyl-l-methionine hydroxide adenosyltransferase N-terminal" evidence="3">
    <location>
        <begin position="6"/>
        <end position="155"/>
    </location>
</feature>
<dbReference type="InterPro" id="IPR046470">
    <property type="entry name" value="SAM_HAT_C"/>
</dbReference>
<dbReference type="Pfam" id="PF20257">
    <property type="entry name" value="SAM_HAT_C"/>
    <property type="match status" value="1"/>
</dbReference>
<name>A0A7C4KYG5_9CHLR</name>
<comment type="similarity">
    <text evidence="2">Belongs to the SAM hydrolase / SAM-dependent halogenase family.</text>
</comment>
<dbReference type="InterPro" id="IPR002747">
    <property type="entry name" value="SAM_OH_AdoTrfase"/>
</dbReference>
<accession>A0A7C4KYG5</accession>